<evidence type="ECO:0000313" key="3">
    <source>
        <dbReference type="Proteomes" id="UP000824120"/>
    </source>
</evidence>
<organism evidence="2 3">
    <name type="scientific">Solanum commersonii</name>
    <name type="common">Commerson's wild potato</name>
    <name type="synonym">Commerson's nightshade</name>
    <dbReference type="NCBI Taxonomy" id="4109"/>
    <lineage>
        <taxon>Eukaryota</taxon>
        <taxon>Viridiplantae</taxon>
        <taxon>Streptophyta</taxon>
        <taxon>Embryophyta</taxon>
        <taxon>Tracheophyta</taxon>
        <taxon>Spermatophyta</taxon>
        <taxon>Magnoliopsida</taxon>
        <taxon>eudicotyledons</taxon>
        <taxon>Gunneridae</taxon>
        <taxon>Pentapetalae</taxon>
        <taxon>asterids</taxon>
        <taxon>lamiids</taxon>
        <taxon>Solanales</taxon>
        <taxon>Solanaceae</taxon>
        <taxon>Solanoideae</taxon>
        <taxon>Solaneae</taxon>
        <taxon>Solanum</taxon>
    </lineage>
</organism>
<feature type="non-terminal residue" evidence="2">
    <location>
        <position position="565"/>
    </location>
</feature>
<comment type="caution">
    <text evidence="2">The sequence shown here is derived from an EMBL/GenBank/DDBJ whole genome shotgun (WGS) entry which is preliminary data.</text>
</comment>
<proteinExistence type="predicted"/>
<accession>A0A9J5Y6B0</accession>
<evidence type="ECO:0000256" key="1">
    <source>
        <dbReference type="SAM" id="MobiDB-lite"/>
    </source>
</evidence>
<sequence length="565" mass="63691">PSSSEQTSSSRRHSDIFDSFQSLKLKSSPQPKGLTAMSCLQGYYGLKLIAQKAASERFEIAVYSKGGSYYLEDGPFYKSSPLSNPPLSLQIKSKSVANGFMSENGVPANHLSTQDTRNNGSDRWLTLINQSFRGVVIGEPPILTSNSRIVGFKPRGLKRRSRSMDKLKALKTKIKDWSKSVQEKEIVSRMTLLNDFEDIARKEEIAWQQRSRATWLKEGDRNTNFFHKTVNAHRRTNTIDRLKVGERWRIALGSITIDNFSNLIEEKDSLVWQSDIHGKFSANSAYRALNKNADQETDWQWRMIWKLKSKQRQSTIFFYTVSGLSSYGEGSIKGVLSIWIRDGNASTEERWKFVPACVCWTIWKERNNKSFENVQNSLQKIKMNCLALLYFWCKQDILAKTEDIFDANSQKSHSYTCKNIITCNSYIDLVERDLPNSPGTGKNHHEDKAPIGKTQAKLGEDSVLPTPISQNPLFMPNVLVGMDKEGNTKASKIKGIDSMLPLPLTPLDNCLTVVEVVGVLGGGLEGNITNLQEGVSKEGFLHHENLHTDPKKDPRDSATTSHQTT</sequence>
<name>A0A9J5Y6B0_SOLCO</name>
<feature type="region of interest" description="Disordered" evidence="1">
    <location>
        <begin position="545"/>
        <end position="565"/>
    </location>
</feature>
<dbReference type="Proteomes" id="UP000824120">
    <property type="component" value="Chromosome 7"/>
</dbReference>
<dbReference type="OrthoDB" id="1256921at2759"/>
<keyword evidence="3" id="KW-1185">Reference proteome</keyword>
<feature type="region of interest" description="Disordered" evidence="1">
    <location>
        <begin position="436"/>
        <end position="455"/>
    </location>
</feature>
<evidence type="ECO:0000313" key="2">
    <source>
        <dbReference type="EMBL" id="KAG5595439.1"/>
    </source>
</evidence>
<feature type="compositionally biased region" description="Basic and acidic residues" evidence="1">
    <location>
        <begin position="545"/>
        <end position="556"/>
    </location>
</feature>
<dbReference type="AlphaFoldDB" id="A0A9J5Y6B0"/>
<protein>
    <submittedName>
        <fullName evidence="2">Uncharacterized protein</fullName>
    </submittedName>
</protein>
<dbReference type="EMBL" id="JACXVP010000007">
    <property type="protein sequence ID" value="KAG5595439.1"/>
    <property type="molecule type" value="Genomic_DNA"/>
</dbReference>
<gene>
    <name evidence="2" type="ORF">H5410_036671</name>
</gene>
<reference evidence="2 3" key="1">
    <citation type="submission" date="2020-09" db="EMBL/GenBank/DDBJ databases">
        <title>De no assembly of potato wild relative species, Solanum commersonii.</title>
        <authorList>
            <person name="Cho K."/>
        </authorList>
    </citation>
    <scope>NUCLEOTIDE SEQUENCE [LARGE SCALE GENOMIC DNA]</scope>
    <source>
        <strain evidence="2">LZ3.2</strain>
        <tissue evidence="2">Leaf</tissue>
    </source>
</reference>